<feature type="region of interest" description="Disordered" evidence="2">
    <location>
        <begin position="1144"/>
        <end position="1172"/>
    </location>
</feature>
<name>A0A7J6J304_COLFN</name>
<evidence type="ECO:0000313" key="4">
    <source>
        <dbReference type="Proteomes" id="UP000011096"/>
    </source>
</evidence>
<dbReference type="InterPro" id="IPR036770">
    <property type="entry name" value="Ankyrin_rpt-contain_sf"/>
</dbReference>
<dbReference type="AlphaFoldDB" id="A0A7J6J304"/>
<keyword evidence="4" id="KW-1185">Reference proteome</keyword>
<evidence type="ECO:0000313" key="3">
    <source>
        <dbReference type="EMBL" id="KAF4483335.1"/>
    </source>
</evidence>
<feature type="region of interest" description="Disordered" evidence="2">
    <location>
        <begin position="878"/>
        <end position="940"/>
    </location>
</feature>
<feature type="region of interest" description="Disordered" evidence="2">
    <location>
        <begin position="405"/>
        <end position="454"/>
    </location>
</feature>
<dbReference type="EMBL" id="ANPB02000005">
    <property type="protein sequence ID" value="KAF4483335.1"/>
    <property type="molecule type" value="Genomic_DNA"/>
</dbReference>
<organism evidence="3 4">
    <name type="scientific">Colletotrichum fructicola (strain Nara gc5)</name>
    <name type="common">Anthracnose fungus</name>
    <name type="synonym">Colletotrichum gloeosporioides (strain Nara gc5)</name>
    <dbReference type="NCBI Taxonomy" id="1213859"/>
    <lineage>
        <taxon>Eukaryota</taxon>
        <taxon>Fungi</taxon>
        <taxon>Dikarya</taxon>
        <taxon>Ascomycota</taxon>
        <taxon>Pezizomycotina</taxon>
        <taxon>Sordariomycetes</taxon>
        <taxon>Hypocreomycetidae</taxon>
        <taxon>Glomerellales</taxon>
        <taxon>Glomerellaceae</taxon>
        <taxon>Colletotrichum</taxon>
        <taxon>Colletotrichum gloeosporioides species complex</taxon>
    </lineage>
</organism>
<evidence type="ECO:0008006" key="5">
    <source>
        <dbReference type="Google" id="ProtNLM"/>
    </source>
</evidence>
<keyword evidence="1" id="KW-0040">ANK repeat</keyword>
<dbReference type="InParanoid" id="A0A7J6J304"/>
<dbReference type="Proteomes" id="UP000011096">
    <property type="component" value="Unassembled WGS sequence"/>
</dbReference>
<feature type="compositionally biased region" description="Basic and acidic residues" evidence="2">
    <location>
        <begin position="405"/>
        <end position="415"/>
    </location>
</feature>
<reference evidence="3 4" key="1">
    <citation type="submission" date="2012-08" db="EMBL/GenBank/DDBJ databases">
        <authorList>
            <person name="Gan P.H.P."/>
            <person name="Ikeda K."/>
            <person name="Irieda H."/>
            <person name="Narusaka M."/>
            <person name="O'Connell R.J."/>
            <person name="Narusaka Y."/>
            <person name="Takano Y."/>
            <person name="Kubo Y."/>
            <person name="Shirasu K."/>
        </authorList>
    </citation>
    <scope>NUCLEOTIDE SEQUENCE [LARGE SCALE GENOMIC DNA]</scope>
    <source>
        <strain evidence="3 4">Nara gc5</strain>
    </source>
</reference>
<accession>A0A7J6J304</accession>
<dbReference type="GeneID" id="43605373"/>
<gene>
    <name evidence="3" type="ORF">CGGC5_v010128</name>
</gene>
<dbReference type="PANTHER" id="PTHR38166:SF1">
    <property type="entry name" value="C2H2-TYPE DOMAIN-CONTAINING PROTEIN"/>
    <property type="match status" value="1"/>
</dbReference>
<feature type="region of interest" description="Disordered" evidence="2">
    <location>
        <begin position="823"/>
        <end position="842"/>
    </location>
</feature>
<feature type="compositionally biased region" description="Basic residues" evidence="2">
    <location>
        <begin position="903"/>
        <end position="913"/>
    </location>
</feature>
<dbReference type="PROSITE" id="PS50297">
    <property type="entry name" value="ANK_REP_REGION"/>
    <property type="match status" value="1"/>
</dbReference>
<dbReference type="PROSITE" id="PS50088">
    <property type="entry name" value="ANK_REPEAT"/>
    <property type="match status" value="1"/>
</dbReference>
<dbReference type="RefSeq" id="XP_031881845.2">
    <property type="nucleotide sequence ID" value="XM_032021167.2"/>
</dbReference>
<feature type="compositionally biased region" description="Polar residues" evidence="2">
    <location>
        <begin position="1144"/>
        <end position="1165"/>
    </location>
</feature>
<dbReference type="InterPro" id="IPR002110">
    <property type="entry name" value="Ankyrin_rpt"/>
</dbReference>
<protein>
    <recommendedName>
        <fullName evidence="5">Ankyrin repeat protein</fullName>
    </recommendedName>
</protein>
<feature type="repeat" description="ANK" evidence="1">
    <location>
        <begin position="6"/>
        <end position="38"/>
    </location>
</feature>
<sequence>MDRDENGSTLLHLALSMGHLHVVIKLVGMGFRLTESNYIDDNPLKAAILNWSSLELPATELLKLFSYVHSLGNFDGSVQHAFIPRQQSKEPSILQYFLWKVPNFLQVLVGERMDAYYTQLPLKARFASLDWSHVDPRVLLREIARAEGFGPATFRREVMFGNSWESSSFSTFVTTYFMMASDTIWMSESQDIEHPHPVVNKFRAWRTLTRWLLEGIPIYDLCDEHTYTTPLMRGLSYSVRHYVPALRPLPREKRRGRRNASRAMTYWLEDVEASGIDLMEYGKLEHEMRYRIAISEDHGTSSCDDAWWLSEPQPVLRSFEPESENWSIWWEPSAYQFAGEFWYTIENPYLRMPGAWLADSYDEPDSHFSYDEEHGWDSLHVRELHFPVEKLAKALDPTDIHKALSTDHEVQKKDSALVSESTDPGRISSGPSRQEPYHGTESESQTIVDKRKASKTLRKEGEKATYASGNGLYRLSTWAQITINVVSQAHKHEITRKHFSSEIWRLVHDSDLIIEDNHQNLLGVLVSLWVYLAVVDSSMIASMVFANLLLHKLKERLGPKDFAGRVFSRLAKASTTRRNIWGLVEESRLVSSHTSFVDRRINDTRLGHEFLEDHHRRYDVAKKTIRNIRQSSLNSGLLPIHQILSLQLIDRALSSWSHCGGLQVQLARPEQSRMEVALNMITKSLPIHGYETQKFWKPALARGHGNNSSWRPFCFYDDAATSVLVPAWVCARTIKQTGEQIWLPMLVGNLNEAKKSSTHYIIPSGWVSRKFTFIAAAGHAPAARKLHLEGYTGSRSVVASSPSIGESFQTYHAEGELLAFSSDRDSSSSSIESGFDNLPRRPTIEDEKSRIVDNVVSQVLQNLDDYLKLVSLAGETESSSEIVLPNRSRVPDDSRTSRLTDAKRKRNASHNKRNGLQDEDEEDEEGDGTSLPKRQARERDSSSIRYACQCFKHNPRKYNRRPCSGPGWLTVRHVKDHLYRHHRAPKYICQRCQGVFTSEPEVGEHARAQPPCEAKDPVRRDEFSREQEERIRSRPSRKADERRTERQRWEDDFRILFDVPDDDIPTPYYDFDMAIFEREETFDEYVRHEIMPMLRSHLETEVTRLLSDIEPNILRRVEEIIRGLQAPLRRSYLFDQQQTQNALDTGNTNQYAGPTQAAPSNTSNEVPRGEQTVLSSTALAGARENDNGLWASTQGDGVLPDTTFTDEMMSVNMPPDFSNLDLQHQQLEDWDFLRGANSTGQEWDFDFTGLYENTSKPNGW</sequence>
<feature type="compositionally biased region" description="Acidic residues" evidence="2">
    <location>
        <begin position="917"/>
        <end position="927"/>
    </location>
</feature>
<reference evidence="3 4" key="2">
    <citation type="submission" date="2020-04" db="EMBL/GenBank/DDBJ databases">
        <title>Genome sequencing and assembly of multiple isolates from the Colletotrichum gloeosporioides species complex.</title>
        <authorList>
            <person name="Gan P."/>
            <person name="Shirasu K."/>
        </authorList>
    </citation>
    <scope>NUCLEOTIDE SEQUENCE [LARGE SCALE GENOMIC DNA]</scope>
    <source>
        <strain evidence="3 4">Nara gc5</strain>
    </source>
</reference>
<feature type="compositionally biased region" description="Basic and acidic residues" evidence="2">
    <location>
        <begin position="889"/>
        <end position="902"/>
    </location>
</feature>
<evidence type="ECO:0000256" key="1">
    <source>
        <dbReference type="PROSITE-ProRule" id="PRU00023"/>
    </source>
</evidence>
<dbReference type="SUPFAM" id="SSF48403">
    <property type="entry name" value="Ankyrin repeat"/>
    <property type="match status" value="1"/>
</dbReference>
<dbReference type="PANTHER" id="PTHR38166">
    <property type="entry name" value="C2H2-TYPE DOMAIN-CONTAINING PROTEIN-RELATED"/>
    <property type="match status" value="1"/>
</dbReference>
<dbReference type="OrthoDB" id="4805701at2759"/>
<feature type="region of interest" description="Disordered" evidence="2">
    <location>
        <begin position="1006"/>
        <end position="1044"/>
    </location>
</feature>
<comment type="caution">
    <text evidence="3">The sequence shown here is derived from an EMBL/GenBank/DDBJ whole genome shotgun (WGS) entry which is preliminary data.</text>
</comment>
<proteinExistence type="predicted"/>
<evidence type="ECO:0000256" key="2">
    <source>
        <dbReference type="SAM" id="MobiDB-lite"/>
    </source>
</evidence>